<dbReference type="Proteomes" id="UP000041254">
    <property type="component" value="Unassembled WGS sequence"/>
</dbReference>
<gene>
    <name evidence="1" type="ORF">Vbra_3769</name>
</gene>
<accession>A0A0G4EIA7</accession>
<evidence type="ECO:0008006" key="3">
    <source>
        <dbReference type="Google" id="ProtNLM"/>
    </source>
</evidence>
<dbReference type="Gene3D" id="3.30.300.320">
    <property type="match status" value="1"/>
</dbReference>
<evidence type="ECO:0000313" key="1">
    <source>
        <dbReference type="EMBL" id="CEL95716.1"/>
    </source>
</evidence>
<sequence length="928" mass="102946">MHPLSLNTPLSNRTKQKSRLPAGHSLVLLAVYWVFALVPLVPLGAASSCTVPASCAETIIDFDTDQSVQFASFTTTTENSGQGWQLMTEDNTACPWIDSMNPGACLRAGRADEPYMSPAPVFNEPRDRGVLTIELQNKRFNFTDYPGTFSEQRKVSFDLSVATEYDYDMLEFYVNGKEVKLNICGTGYRIPASGCPSVSVPPDVQDGVNTCQQWNAVAQNQWITVEHYLWFDENNKNDFYTFTWVFRKDSSISKCEDIAYIDNIKFEGLVLDSAGDDGSSSNDFSFDMEDGLLPPFQYEEVQSAEGWQVATDPHDSTNLALRSGQEGSGDPEDNANVTMKIVKTLKLGGEQQVSFRIHVDTEFQDIFVFTIDGMEYFRAEGYWQWQPVFFQFFPTVIPTVFEWTYSKNDFSRSGRDVVFVDDILITGLAPYVTTIADEGTTTVATAMLNITHSNYDDNQNIKCLVRTSQISGPIKGDHEWTCERGARCLIGEEDEPLQGTSLYSADRVALALPGLCGSYLDRVERNPAYLYDCDGKIHDFGLIYKTAGVYDVCWCQGETDTSARCRDPANYNVNIGTLNLTSDSQPPRAEILSFEGVSSAITLKVQPSEPSYVWCLLKDQAVVDFPSLTTQLAQWKLNTPPASVDEATATATTTGTAATTAATGSTVVPYAGLYFSQPKLSLDYIIDEYWTVTAVSGPNTTYGFRSLKENTAYHAFCYAEDEDGNAMTTERVRLTRRTVKTGFCGYIRMKQLDSFPTEIGWELMDTNCYREPNSYQSASGTQWDVCCIPPGTYTLRLKDSYGDGWNGGILQMAFYDCKWFRTYGDTDDTDGTRFDSGGVFDEEITIPATEPTTVPGAAVLAECVIKEDCNGGACMASQRGDGACQQECRTADCNWDDGDCDITAPTLTYSSVFGLDTQCIVRFTVNEQ</sequence>
<dbReference type="EMBL" id="CDMY01000236">
    <property type="protein sequence ID" value="CEL95716.1"/>
    <property type="molecule type" value="Genomic_DNA"/>
</dbReference>
<dbReference type="InParanoid" id="A0A0G4EIA7"/>
<reference evidence="1 2" key="1">
    <citation type="submission" date="2014-11" db="EMBL/GenBank/DDBJ databases">
        <authorList>
            <person name="Zhu J."/>
            <person name="Qi W."/>
            <person name="Song R."/>
        </authorList>
    </citation>
    <scope>NUCLEOTIDE SEQUENCE [LARGE SCALE GENOMIC DNA]</scope>
</reference>
<protein>
    <recommendedName>
        <fullName evidence="3">LNR domain-containing protein</fullName>
    </recommendedName>
</protein>
<organism evidence="1 2">
    <name type="scientific">Vitrella brassicaformis (strain CCMP3155)</name>
    <dbReference type="NCBI Taxonomy" id="1169540"/>
    <lineage>
        <taxon>Eukaryota</taxon>
        <taxon>Sar</taxon>
        <taxon>Alveolata</taxon>
        <taxon>Colpodellida</taxon>
        <taxon>Vitrellaceae</taxon>
        <taxon>Vitrella</taxon>
    </lineage>
</organism>
<proteinExistence type="predicted"/>
<name>A0A0G4EIA7_VITBC</name>
<evidence type="ECO:0000313" key="2">
    <source>
        <dbReference type="Proteomes" id="UP000041254"/>
    </source>
</evidence>
<keyword evidence="2" id="KW-1185">Reference proteome</keyword>
<dbReference type="AlphaFoldDB" id="A0A0G4EIA7"/>
<dbReference type="VEuPathDB" id="CryptoDB:Vbra_3769"/>